<dbReference type="FunFam" id="3.40.640.10:FF:000053">
    <property type="entry name" value="Aminotransferase, class I"/>
    <property type="match status" value="1"/>
</dbReference>
<comment type="similarity">
    <text evidence="2">Belongs to the class-I pyridoxal-phosphate-dependent aminotransferase family.</text>
</comment>
<organism evidence="8">
    <name type="scientific">Paenibacillus sp. BIHB 4019</name>
    <dbReference type="NCBI Taxonomy" id="1870819"/>
    <lineage>
        <taxon>Bacteria</taxon>
        <taxon>Bacillati</taxon>
        <taxon>Bacillota</taxon>
        <taxon>Bacilli</taxon>
        <taxon>Bacillales</taxon>
        <taxon>Paenibacillaceae</taxon>
        <taxon>Paenibacillus</taxon>
    </lineage>
</organism>
<keyword evidence="4 8" id="KW-0032">Aminotransferase</keyword>
<dbReference type="InterPro" id="IPR015424">
    <property type="entry name" value="PyrdxlP-dep_Trfase"/>
</dbReference>
<dbReference type="InterPro" id="IPR050859">
    <property type="entry name" value="Class-I_PLP-dep_aminotransf"/>
</dbReference>
<dbReference type="InterPro" id="IPR015421">
    <property type="entry name" value="PyrdxlP-dep_Trfase_major"/>
</dbReference>
<evidence type="ECO:0000256" key="2">
    <source>
        <dbReference type="ARBA" id="ARBA00007441"/>
    </source>
</evidence>
<evidence type="ECO:0000256" key="4">
    <source>
        <dbReference type="ARBA" id="ARBA00022576"/>
    </source>
</evidence>
<reference evidence="8" key="1">
    <citation type="submission" date="2016-08" db="EMBL/GenBank/DDBJ databases">
        <title>Complete Genome Seqeunce of Paenibacillus sp. BIHB 4019 from tea rhizoplane.</title>
        <authorList>
            <person name="Thakur R."/>
            <person name="Swarnkar M.K."/>
            <person name="Gulati A."/>
        </authorList>
    </citation>
    <scope>NUCLEOTIDE SEQUENCE [LARGE SCALE GENOMIC DNA]</scope>
    <source>
        <strain evidence="8">BIHB4019</strain>
    </source>
</reference>
<dbReference type="EMBL" id="CP016808">
    <property type="protein sequence ID" value="ANY68317.1"/>
    <property type="molecule type" value="Genomic_DNA"/>
</dbReference>
<comment type="cofactor">
    <cofactor evidence="1">
        <name>pyridoxal 5'-phosphate</name>
        <dbReference type="ChEBI" id="CHEBI:597326"/>
    </cofactor>
</comment>
<gene>
    <name evidence="8" type="ORF">BBD42_18930</name>
</gene>
<evidence type="ECO:0000313" key="8">
    <source>
        <dbReference type="EMBL" id="ANY68317.1"/>
    </source>
</evidence>
<dbReference type="PANTHER" id="PTHR42790">
    <property type="entry name" value="AMINOTRANSFERASE"/>
    <property type="match status" value="1"/>
</dbReference>
<dbReference type="Gene3D" id="3.90.1150.10">
    <property type="entry name" value="Aspartate Aminotransferase, domain 1"/>
    <property type="match status" value="1"/>
</dbReference>
<dbReference type="InterPro" id="IPR015422">
    <property type="entry name" value="PyrdxlP-dep_Trfase_small"/>
</dbReference>
<comment type="subunit">
    <text evidence="3">Homodimer.</text>
</comment>
<proteinExistence type="inferred from homology"/>
<evidence type="ECO:0000256" key="1">
    <source>
        <dbReference type="ARBA" id="ARBA00001933"/>
    </source>
</evidence>
<dbReference type="CDD" id="cd00609">
    <property type="entry name" value="AAT_like"/>
    <property type="match status" value="1"/>
</dbReference>
<dbReference type="SUPFAM" id="SSF53383">
    <property type="entry name" value="PLP-dependent transferases"/>
    <property type="match status" value="1"/>
</dbReference>
<evidence type="ECO:0000256" key="5">
    <source>
        <dbReference type="ARBA" id="ARBA00022679"/>
    </source>
</evidence>
<dbReference type="Pfam" id="PF00155">
    <property type="entry name" value="Aminotran_1_2"/>
    <property type="match status" value="1"/>
</dbReference>
<protein>
    <submittedName>
        <fullName evidence="8">Aminotransferase 4</fullName>
    </submittedName>
</protein>
<evidence type="ECO:0000256" key="6">
    <source>
        <dbReference type="ARBA" id="ARBA00022898"/>
    </source>
</evidence>
<evidence type="ECO:0000256" key="3">
    <source>
        <dbReference type="ARBA" id="ARBA00011738"/>
    </source>
</evidence>
<feature type="domain" description="Aminotransferase class I/classII large" evidence="7">
    <location>
        <begin position="33"/>
        <end position="387"/>
    </location>
</feature>
<sequence length="406" mass="44689">MTAIIPEDFSFAQRLPALPPLGAAQAASQANSIPLSFGAPHSDTFPYEALKEAAVEAILSQGRNALQYAGAGGPSSLLQWVANRSARRSIHVDASHVLLTYGSQQAIDYVARALLNPGDHVWLEAPTYFGAVSTFRTAEAVLTSFPIDADGLLVDEVEQALEQAAKNGRPIPKFIYVMPNFHNPGGVTLSLERRKQLAALAYQYNFFILEDDAYTELSFEGDPLPSLYSFAPLRVIHLSTFSKIVAPGIRLGWAIAAPDVIARINVFFQGSKASVFSQEIVAQLLQSFPFEEHLERSISLYRNNRDAMVAALAHYLGDDVSYNVPKGGFFIWLTFPEHIDTSKFVADANASGVSFIDGKQFFVRPEGHRHARLSFSYCNEEDIVRGVELFAKAYYTYIKNNKNGLA</sequence>
<name>A0A1B2DKR2_9BACL</name>
<accession>A0A1B2DKR2</accession>
<dbReference type="GO" id="GO:0030170">
    <property type="term" value="F:pyridoxal phosphate binding"/>
    <property type="evidence" value="ECO:0007669"/>
    <property type="project" value="InterPro"/>
</dbReference>
<keyword evidence="5 8" id="KW-0808">Transferase</keyword>
<dbReference type="InterPro" id="IPR004839">
    <property type="entry name" value="Aminotransferase_I/II_large"/>
</dbReference>
<dbReference type="AlphaFoldDB" id="A0A1B2DKR2"/>
<dbReference type="GO" id="GO:1901605">
    <property type="term" value="P:alpha-amino acid metabolic process"/>
    <property type="evidence" value="ECO:0007669"/>
    <property type="project" value="TreeGrafter"/>
</dbReference>
<dbReference type="Gene3D" id="3.40.640.10">
    <property type="entry name" value="Type I PLP-dependent aspartate aminotransferase-like (Major domain)"/>
    <property type="match status" value="1"/>
</dbReference>
<keyword evidence="6" id="KW-0663">Pyridoxal phosphate</keyword>
<evidence type="ECO:0000259" key="7">
    <source>
        <dbReference type="Pfam" id="PF00155"/>
    </source>
</evidence>
<dbReference type="GO" id="GO:0008483">
    <property type="term" value="F:transaminase activity"/>
    <property type="evidence" value="ECO:0007669"/>
    <property type="project" value="UniProtKB-KW"/>
</dbReference>
<dbReference type="RefSeq" id="WP_099519455.1">
    <property type="nucleotide sequence ID" value="NZ_CP016808.1"/>
</dbReference>
<dbReference type="PANTHER" id="PTHR42790:SF19">
    <property type="entry name" value="KYNURENINE_ALPHA-AMINOADIPATE AMINOTRANSFERASE, MITOCHONDRIAL"/>
    <property type="match status" value="1"/>
</dbReference>